<evidence type="ECO:0000313" key="2">
    <source>
        <dbReference type="Proteomes" id="UP001165960"/>
    </source>
</evidence>
<reference evidence="1" key="1">
    <citation type="submission" date="2022-04" db="EMBL/GenBank/DDBJ databases">
        <title>Genome of the entomopathogenic fungus Entomophthora muscae.</title>
        <authorList>
            <person name="Elya C."/>
            <person name="Lovett B.R."/>
            <person name="Lee E."/>
            <person name="Macias A.M."/>
            <person name="Hajek A.E."/>
            <person name="De Bivort B.L."/>
            <person name="Kasson M.T."/>
            <person name="De Fine Licht H.H."/>
            <person name="Stajich J.E."/>
        </authorList>
    </citation>
    <scope>NUCLEOTIDE SEQUENCE</scope>
    <source>
        <strain evidence="1">Berkeley</strain>
    </source>
</reference>
<organism evidence="1 2">
    <name type="scientific">Entomophthora muscae</name>
    <dbReference type="NCBI Taxonomy" id="34485"/>
    <lineage>
        <taxon>Eukaryota</taxon>
        <taxon>Fungi</taxon>
        <taxon>Fungi incertae sedis</taxon>
        <taxon>Zoopagomycota</taxon>
        <taxon>Entomophthoromycotina</taxon>
        <taxon>Entomophthoromycetes</taxon>
        <taxon>Entomophthorales</taxon>
        <taxon>Entomophthoraceae</taxon>
        <taxon>Entomophthora</taxon>
    </lineage>
</organism>
<dbReference type="Proteomes" id="UP001165960">
    <property type="component" value="Unassembled WGS sequence"/>
</dbReference>
<sequence>MLQRSFSRTLRTVSKGQCLLPGSSLTRKFSPDAVNKVKVSKDVFSFSYSSQPQECSQPANSVDTVQLLRNAIGLALDADLNKTREAITSCEGVFDAAISRLLVAVGLALEGEPEKVSLLLHSSRENMAVDPREVAQLLAHFLPKHNLDLWLTGEAGQQAWEDSESILLFAHANRVRKLSNAEKHSAIVKWIRVGDRLLASRALLKQGQIIALTYCHVASGAVDFRYFLDGIALLKRLASTGHDLSHPLPFVTLMDGISKQPAKQFSYGRLERFKYCLAVRKLMVEVGARFYSSQQIIPLLRAYFHPAYPANSLLAFSVPSASRMLEFHKKLEIIEKEMEFDGIVHSQQTSDLALQMLSLNELESKRFLLYWNEMYHHFPPSQGAYSILFRSLSRTPDGARQAISAFLPRLQRDLPQLGQLTGPLIKSILAAARRSKDVPSRNRTVTFFVRQIGFDRLIPTHIQLLAQFASSSEEFLAELLRRQALCDSDKTTWLLILQFYVENVRFEDAAHLFINYIARFYSQKSLEARISAKNGYSYFHLAYNFRLSNSPIPTDISLFVSKIIDCLLAQSRVGHALVLYNQLVTMAGPVLPFFNQNDDLSDKIYYPSRSFLALTDAVSSHMAHHGLIEAESIKPKPAIDLGTGFEVTNLLSTLEDSLKVTVDPERFYCIASKLPLKSL</sequence>
<evidence type="ECO:0000313" key="1">
    <source>
        <dbReference type="EMBL" id="KAJ9049148.1"/>
    </source>
</evidence>
<keyword evidence="2" id="KW-1185">Reference proteome</keyword>
<accession>A0ACC2RGI2</accession>
<gene>
    <name evidence="1" type="ORF">DSO57_1027601</name>
</gene>
<comment type="caution">
    <text evidence="1">The sequence shown here is derived from an EMBL/GenBank/DDBJ whole genome shotgun (WGS) entry which is preliminary data.</text>
</comment>
<proteinExistence type="predicted"/>
<protein>
    <submittedName>
        <fullName evidence="1">Uncharacterized protein</fullName>
    </submittedName>
</protein>
<name>A0ACC2RGI2_9FUNG</name>
<dbReference type="EMBL" id="QTSX02007269">
    <property type="protein sequence ID" value="KAJ9049148.1"/>
    <property type="molecule type" value="Genomic_DNA"/>
</dbReference>